<dbReference type="EMBL" id="CYXV01000021">
    <property type="protein sequence ID" value="CUN19231.1"/>
    <property type="molecule type" value="Genomic_DNA"/>
</dbReference>
<keyword evidence="1" id="KW-0489">Methyltransferase</keyword>
<accession>A0A173UW08</accession>
<keyword evidence="1" id="KW-0830">Ubiquinone</keyword>
<dbReference type="PANTHER" id="PTHR43861:SF6">
    <property type="entry name" value="METHYLTRANSFERASE TYPE 11"/>
    <property type="match status" value="1"/>
</dbReference>
<gene>
    <name evidence="1" type="ORF">ERS852420_03341</name>
</gene>
<reference evidence="1 2" key="1">
    <citation type="submission" date="2015-09" db="EMBL/GenBank/DDBJ databases">
        <authorList>
            <consortium name="Pathogen Informatics"/>
        </authorList>
    </citation>
    <scope>NUCLEOTIDE SEQUENCE [LARGE SCALE GENOMIC DNA]</scope>
    <source>
        <strain evidence="1 2">2789STDY5608863</strain>
    </source>
</reference>
<dbReference type="SUPFAM" id="SSF53335">
    <property type="entry name" value="S-adenosyl-L-methionine-dependent methyltransferases"/>
    <property type="match status" value="2"/>
</dbReference>
<sequence length="376" mass="43636">MVLNRNCPICDKRNGEKIEHICMNVPENYRLPDSYNIVVCDNCGMVYADTSASVEDYDWYYTNCNFYGDDSKDDNRERYDWMEDLLKKHLTKESVMLELGAGNGRYSMALKEHGYSQITATDPSEESVQRLRAAGIDAYVANIYSEVTEKEQNRYDAVFLFEVTEHLLIPKKGIANVTSLLRNNGYFMLSVPDYSLIAKDTCSILNYFNLEHINYFSEDSLDTLMAQFHMKRVDQKRIGEDLIQVYQKTTDQIPVRKDEKTKIAVQQYLQQQKERSIQIQKKIGQLQEQEKELVIWGTGSYVMSLLATTALKDCRIVGFVDNNKIKQGRTMYGYKIYAPDYLLDKYCTVVICSMLYSEQIKKQLEAMHTENEIVIL</sequence>
<dbReference type="PANTHER" id="PTHR43861">
    <property type="entry name" value="TRANS-ACONITATE 2-METHYLTRANSFERASE-RELATED"/>
    <property type="match status" value="1"/>
</dbReference>
<evidence type="ECO:0000313" key="1">
    <source>
        <dbReference type="EMBL" id="CUN19231.1"/>
    </source>
</evidence>
<organism evidence="1 2">
    <name type="scientific">Roseburia faecis</name>
    <dbReference type="NCBI Taxonomy" id="301302"/>
    <lineage>
        <taxon>Bacteria</taxon>
        <taxon>Bacillati</taxon>
        <taxon>Bacillota</taxon>
        <taxon>Clostridia</taxon>
        <taxon>Lachnospirales</taxon>
        <taxon>Lachnospiraceae</taxon>
        <taxon>Roseburia</taxon>
    </lineage>
</organism>
<dbReference type="Pfam" id="PF13489">
    <property type="entry name" value="Methyltransf_23"/>
    <property type="match status" value="1"/>
</dbReference>
<evidence type="ECO:0000313" key="2">
    <source>
        <dbReference type="Proteomes" id="UP000095495"/>
    </source>
</evidence>
<dbReference type="GO" id="GO:0032259">
    <property type="term" value="P:methylation"/>
    <property type="evidence" value="ECO:0007669"/>
    <property type="project" value="UniProtKB-KW"/>
</dbReference>
<dbReference type="AlphaFoldDB" id="A0A173UW08"/>
<dbReference type="Gene3D" id="3.40.50.720">
    <property type="entry name" value="NAD(P)-binding Rossmann-like Domain"/>
    <property type="match status" value="1"/>
</dbReference>
<dbReference type="CDD" id="cd02440">
    <property type="entry name" value="AdoMet_MTases"/>
    <property type="match status" value="1"/>
</dbReference>
<dbReference type="InterPro" id="IPR029063">
    <property type="entry name" value="SAM-dependent_MTases_sf"/>
</dbReference>
<dbReference type="Proteomes" id="UP000095495">
    <property type="component" value="Unassembled WGS sequence"/>
</dbReference>
<keyword evidence="1" id="KW-0808">Transferase</keyword>
<dbReference type="GO" id="GO:0008168">
    <property type="term" value="F:methyltransferase activity"/>
    <property type="evidence" value="ECO:0007669"/>
    <property type="project" value="UniProtKB-KW"/>
</dbReference>
<protein>
    <submittedName>
        <fullName evidence="1">Bifunctional 3-demethylubiquinone-9 3-methyltransferase/ 2-octaprenyl-6-hydroxy phenol methylase</fullName>
    </submittedName>
</protein>
<proteinExistence type="predicted"/>
<dbReference type="Gene3D" id="3.40.50.150">
    <property type="entry name" value="Vaccinia Virus protein VP39"/>
    <property type="match status" value="1"/>
</dbReference>
<name>A0A173UW08_9FIRM</name>